<feature type="transmembrane region" description="Helical" evidence="13">
    <location>
        <begin position="281"/>
        <end position="299"/>
    </location>
</feature>
<evidence type="ECO:0000256" key="13">
    <source>
        <dbReference type="SAM" id="Phobius"/>
    </source>
</evidence>
<dbReference type="Pfam" id="PF00702">
    <property type="entry name" value="Hydrolase"/>
    <property type="match status" value="1"/>
</dbReference>
<dbReference type="RefSeq" id="WP_019924202.1">
    <property type="nucleotide sequence ID" value="NZ_CP140152.1"/>
</dbReference>
<dbReference type="InterPro" id="IPR021993">
    <property type="entry name" value="ATPase-cat-bd"/>
</dbReference>
<dbReference type="InterPro" id="IPR006121">
    <property type="entry name" value="HMA_dom"/>
</dbReference>
<dbReference type="GeneID" id="43165766"/>
<dbReference type="InterPro" id="IPR036412">
    <property type="entry name" value="HAD-like_sf"/>
</dbReference>
<evidence type="ECO:0000256" key="3">
    <source>
        <dbReference type="ARBA" id="ARBA00022448"/>
    </source>
</evidence>
<keyword evidence="8" id="KW-0460">Magnesium</keyword>
<dbReference type="EMBL" id="CP140152">
    <property type="protein sequence ID" value="WQH04554.1"/>
    <property type="molecule type" value="Genomic_DNA"/>
</dbReference>
<keyword evidence="12 13" id="KW-0472">Membrane</keyword>
<dbReference type="PROSITE" id="PS50846">
    <property type="entry name" value="HMA_2"/>
    <property type="match status" value="1"/>
</dbReference>
<evidence type="ECO:0000256" key="5">
    <source>
        <dbReference type="ARBA" id="ARBA00022553"/>
    </source>
</evidence>
<evidence type="ECO:0000256" key="11">
    <source>
        <dbReference type="ARBA" id="ARBA00023065"/>
    </source>
</evidence>
<name>A0ABZ0XY43_9BURK</name>
<dbReference type="SFLD" id="SFLDS00003">
    <property type="entry name" value="Haloacid_Dehalogenase"/>
    <property type="match status" value="1"/>
</dbReference>
<evidence type="ECO:0000256" key="8">
    <source>
        <dbReference type="ARBA" id="ARBA00022842"/>
    </source>
</evidence>
<keyword evidence="4" id="KW-1003">Cell membrane</keyword>
<dbReference type="PROSITE" id="PS00154">
    <property type="entry name" value="ATPASE_E1_E2"/>
    <property type="match status" value="1"/>
</dbReference>
<dbReference type="InterPro" id="IPR044492">
    <property type="entry name" value="P_typ_ATPase_HD_dom"/>
</dbReference>
<dbReference type="PANTHER" id="PTHR43520:SF5">
    <property type="entry name" value="CATION-TRANSPORTING P-TYPE ATPASE-RELATED"/>
    <property type="match status" value="1"/>
</dbReference>
<evidence type="ECO:0000256" key="9">
    <source>
        <dbReference type="ARBA" id="ARBA00022967"/>
    </source>
</evidence>
<dbReference type="PRINTS" id="PR00119">
    <property type="entry name" value="CATATPASE"/>
</dbReference>
<dbReference type="Gene3D" id="3.30.70.100">
    <property type="match status" value="1"/>
</dbReference>
<comment type="subcellular location">
    <subcellularLocation>
        <location evidence="1">Cell membrane</location>
        <topology evidence="1">Multi-pass membrane protein</topology>
    </subcellularLocation>
</comment>
<dbReference type="InterPro" id="IPR023298">
    <property type="entry name" value="ATPase_P-typ_TM_dom_sf"/>
</dbReference>
<keyword evidence="16" id="KW-1185">Reference proteome</keyword>
<dbReference type="Gene3D" id="2.70.150.10">
    <property type="entry name" value="Calcium-transporting ATPase, cytoplasmic transduction domain A"/>
    <property type="match status" value="1"/>
</dbReference>
<evidence type="ECO:0000256" key="7">
    <source>
        <dbReference type="ARBA" id="ARBA00022723"/>
    </source>
</evidence>
<dbReference type="Pfam" id="PF12156">
    <property type="entry name" value="ATPase-cat_bd"/>
    <property type="match status" value="1"/>
</dbReference>
<evidence type="ECO:0000256" key="1">
    <source>
        <dbReference type="ARBA" id="ARBA00004651"/>
    </source>
</evidence>
<sequence length="883" mass="91825">MPDTPLTQRAASAHAGCYHCGEPVPSSANWPVDIDGVIHTMCCPGCAAVAQTIVDLGQASYYRDRSSFAASAGTAHLVPPELQLYDNADPRFARDDNTRETTFAVEGIRCAACVWLIEHRLARLPGVEAAQLNVATERLYVRWRRADCRPGDILAALHAIGYTAYPYDAGRHQVQQRQAARTLGRQLFVAGLAMMQVMMYVAPAYMSNGDGTLDPAMASLMQWASLLLTIPAVSYAALPFWRGALASLRARTLGMDVPVALGIAAAFGASVIATVRGTGEVWFDSVTMFIFLLLCSRWYELRARRRAGAALERLHHALPASATLLAQYPDSRGATLVRAAALQIGDVIMIKPGEAVAADCVVVDGNTSLDLSLLSGESAPVAKDTGAALPGGAINAGAVVLARVTRRAQDSTMSSLVKLIDRAGQGKPRIALWADRVAAWFVAGLLLFAICAFGFWSWHDGNLLRAWPIAIAVLVVSCPCALSLATPTALAAATDRLLRGGVLVTGAQTLETLHRATHIVFDKTGTLTHGRPVLQATVPLGAMRAGFCLQVAAALDAGSAHPLARAIVAAAVTAGGGRREDWHPNTVREVPGCGIEAVLHNRRYRLGSAAFVAGIAGMAGTTTTVASTGTAGTAGPPGVSAVDGTGIAAAVGPTAMTASAELADMPGYSGQPGTGLAPAHQVADGATPVYLGAEGQWLACLQLHDGLRPDAQATVDYFRRTGKTVVLLSGDHDVLARRVGDRLGIGTTVGGYLPEEKLAFVKQLQMKGAVVAMVGDGINDAAVLSAADVSFAMGEGAALAQAHADAVLLGGRLGAVADSARVAARTMRVIRQNLAWASVYNVTAIPAAALGLLNPWLSGVGMAASSAVVVANALRLRRAGKAS</sequence>
<feature type="transmembrane region" description="Helical" evidence="13">
    <location>
        <begin position="187"/>
        <end position="208"/>
    </location>
</feature>
<comment type="similarity">
    <text evidence="2">Belongs to the cation transport ATPase (P-type) (TC 3.A.3) family. Type IB subfamily.</text>
</comment>
<dbReference type="InterPro" id="IPR008250">
    <property type="entry name" value="ATPase_P-typ_transduc_dom_A_sf"/>
</dbReference>
<gene>
    <name evidence="15" type="ORF">SR858_26540</name>
</gene>
<keyword evidence="7" id="KW-0479">Metal-binding</keyword>
<evidence type="ECO:0000313" key="16">
    <source>
        <dbReference type="Proteomes" id="UP001326110"/>
    </source>
</evidence>
<keyword evidence="5" id="KW-0597">Phosphoprotein</keyword>
<keyword evidence="3" id="KW-0813">Transport</keyword>
<proteinExistence type="inferred from homology"/>
<evidence type="ECO:0000256" key="10">
    <source>
        <dbReference type="ARBA" id="ARBA00022989"/>
    </source>
</evidence>
<keyword evidence="11" id="KW-0406">Ion transport</keyword>
<dbReference type="NCBIfam" id="TIGR01494">
    <property type="entry name" value="ATPase_P-type"/>
    <property type="match status" value="2"/>
</dbReference>
<feature type="transmembrane region" description="Helical" evidence="13">
    <location>
        <begin position="220"/>
        <end position="241"/>
    </location>
</feature>
<keyword evidence="10 13" id="KW-1133">Transmembrane helix</keyword>
<evidence type="ECO:0000259" key="14">
    <source>
        <dbReference type="PROSITE" id="PS50846"/>
    </source>
</evidence>
<evidence type="ECO:0000313" key="15">
    <source>
        <dbReference type="EMBL" id="WQH04554.1"/>
    </source>
</evidence>
<keyword evidence="6 13" id="KW-0812">Transmembrane</keyword>
<dbReference type="InterPro" id="IPR023214">
    <property type="entry name" value="HAD_sf"/>
</dbReference>
<protein>
    <submittedName>
        <fullName evidence="15">Heavy metal translocating P-type ATPase</fullName>
    </submittedName>
</protein>
<dbReference type="Gene3D" id="3.40.1110.10">
    <property type="entry name" value="Calcium-transporting ATPase, cytoplasmic domain N"/>
    <property type="match status" value="1"/>
</dbReference>
<dbReference type="SUPFAM" id="SSF81653">
    <property type="entry name" value="Calcium ATPase, transduction domain A"/>
    <property type="match status" value="1"/>
</dbReference>
<organism evidence="15 16">
    <name type="scientific">Duganella zoogloeoides</name>
    <dbReference type="NCBI Taxonomy" id="75659"/>
    <lineage>
        <taxon>Bacteria</taxon>
        <taxon>Pseudomonadati</taxon>
        <taxon>Pseudomonadota</taxon>
        <taxon>Betaproteobacteria</taxon>
        <taxon>Burkholderiales</taxon>
        <taxon>Oxalobacteraceae</taxon>
        <taxon>Telluria group</taxon>
        <taxon>Duganella</taxon>
    </lineage>
</organism>
<dbReference type="InterPro" id="IPR018303">
    <property type="entry name" value="ATPase_P-typ_P_site"/>
</dbReference>
<dbReference type="PANTHER" id="PTHR43520">
    <property type="entry name" value="ATP7, ISOFORM B"/>
    <property type="match status" value="1"/>
</dbReference>
<dbReference type="InterPro" id="IPR023299">
    <property type="entry name" value="ATPase_P-typ_cyto_dom_N"/>
</dbReference>
<dbReference type="SUPFAM" id="SSF81665">
    <property type="entry name" value="Calcium ATPase, transmembrane domain M"/>
    <property type="match status" value="1"/>
</dbReference>
<keyword evidence="9" id="KW-1278">Translocase</keyword>
<dbReference type="CDD" id="cd00371">
    <property type="entry name" value="HMA"/>
    <property type="match status" value="1"/>
</dbReference>
<evidence type="ECO:0000256" key="12">
    <source>
        <dbReference type="ARBA" id="ARBA00023136"/>
    </source>
</evidence>
<dbReference type="InterPro" id="IPR036163">
    <property type="entry name" value="HMA_dom_sf"/>
</dbReference>
<dbReference type="InterPro" id="IPR001757">
    <property type="entry name" value="P_typ_ATPase"/>
</dbReference>
<reference evidence="15 16" key="1">
    <citation type="submission" date="2023-11" db="EMBL/GenBank/DDBJ databases">
        <title>MicrobeMod: A computational toolkit for identifying prokaryotic methylation and restriction-modification with nanopore sequencing.</title>
        <authorList>
            <person name="Crits-Christoph A."/>
            <person name="Kang S.C."/>
            <person name="Lee H."/>
            <person name="Ostrov N."/>
        </authorList>
    </citation>
    <scope>NUCLEOTIDE SEQUENCE [LARGE SCALE GENOMIC DNA]</scope>
    <source>
        <strain evidence="15 16">ATCC 25935</strain>
    </source>
</reference>
<dbReference type="Gene3D" id="3.40.50.1000">
    <property type="entry name" value="HAD superfamily/HAD-like"/>
    <property type="match status" value="2"/>
</dbReference>
<dbReference type="SUPFAM" id="SSF55008">
    <property type="entry name" value="HMA, heavy metal-associated domain"/>
    <property type="match status" value="1"/>
</dbReference>
<dbReference type="Pfam" id="PF00122">
    <property type="entry name" value="E1-E2_ATPase"/>
    <property type="match status" value="1"/>
</dbReference>
<dbReference type="SUPFAM" id="SSF56784">
    <property type="entry name" value="HAD-like"/>
    <property type="match status" value="1"/>
</dbReference>
<dbReference type="SFLD" id="SFLDF00027">
    <property type="entry name" value="p-type_atpase"/>
    <property type="match status" value="1"/>
</dbReference>
<dbReference type="Proteomes" id="UP001326110">
    <property type="component" value="Chromosome"/>
</dbReference>
<evidence type="ECO:0000256" key="4">
    <source>
        <dbReference type="ARBA" id="ARBA00022475"/>
    </source>
</evidence>
<accession>A0ABZ0XY43</accession>
<evidence type="ECO:0000256" key="2">
    <source>
        <dbReference type="ARBA" id="ARBA00006024"/>
    </source>
</evidence>
<feature type="domain" description="HMA" evidence="14">
    <location>
        <begin position="99"/>
        <end position="165"/>
    </location>
</feature>
<feature type="transmembrane region" description="Helical" evidence="13">
    <location>
        <begin position="437"/>
        <end position="457"/>
    </location>
</feature>
<feature type="transmembrane region" description="Helical" evidence="13">
    <location>
        <begin position="834"/>
        <end position="853"/>
    </location>
</feature>
<dbReference type="Pfam" id="PF00403">
    <property type="entry name" value="HMA"/>
    <property type="match status" value="1"/>
</dbReference>
<feature type="transmembrane region" description="Helical" evidence="13">
    <location>
        <begin position="469"/>
        <end position="493"/>
    </location>
</feature>
<feature type="transmembrane region" description="Helical" evidence="13">
    <location>
        <begin position="253"/>
        <end position="275"/>
    </location>
</feature>
<dbReference type="CDD" id="cd02079">
    <property type="entry name" value="P-type_ATPase_HM"/>
    <property type="match status" value="1"/>
</dbReference>
<evidence type="ECO:0000256" key="6">
    <source>
        <dbReference type="ARBA" id="ARBA00022692"/>
    </source>
</evidence>
<dbReference type="InterPro" id="IPR059000">
    <property type="entry name" value="ATPase_P-type_domA"/>
</dbReference>
<feature type="transmembrane region" description="Helical" evidence="13">
    <location>
        <begin position="859"/>
        <end position="876"/>
    </location>
</feature>
<dbReference type="SFLD" id="SFLDG00002">
    <property type="entry name" value="C1.7:_P-type_atpase_like"/>
    <property type="match status" value="1"/>
</dbReference>